<evidence type="ECO:0000256" key="11">
    <source>
        <dbReference type="SAM" id="SignalP"/>
    </source>
</evidence>
<dbReference type="CDD" id="cd03858">
    <property type="entry name" value="M14_CP_N-E_like"/>
    <property type="match status" value="1"/>
</dbReference>
<keyword evidence="10" id="KW-1133">Transmembrane helix</keyword>
<dbReference type="STRING" id="70415.A0A5S6QTK6"/>
<dbReference type="WBParaSite" id="TMUE_2000010222.1">
    <property type="protein sequence ID" value="TMUE_2000010222.1"/>
    <property type="gene ID" value="WBGene00300886"/>
</dbReference>
<dbReference type="PANTHER" id="PTHR11532:SF73">
    <property type="entry name" value="CARBOXYPEPTIDASE D"/>
    <property type="match status" value="1"/>
</dbReference>
<comment type="cofactor">
    <cofactor evidence="1">
        <name>Zn(2+)</name>
        <dbReference type="ChEBI" id="CHEBI:29105"/>
    </cofactor>
</comment>
<dbReference type="GO" id="GO:0006518">
    <property type="term" value="P:peptide metabolic process"/>
    <property type="evidence" value="ECO:0007669"/>
    <property type="project" value="TreeGrafter"/>
</dbReference>
<evidence type="ECO:0000256" key="1">
    <source>
        <dbReference type="ARBA" id="ARBA00001947"/>
    </source>
</evidence>
<dbReference type="AlphaFoldDB" id="A0A5S6QTK6"/>
<evidence type="ECO:0000256" key="4">
    <source>
        <dbReference type="ARBA" id="ARBA00022670"/>
    </source>
</evidence>
<evidence type="ECO:0000313" key="14">
    <source>
        <dbReference type="WBParaSite" id="TMUE_2000010222.1"/>
    </source>
</evidence>
<dbReference type="InterPro" id="IPR057246">
    <property type="entry name" value="CARBOXYPEPT_ZN_1"/>
</dbReference>
<dbReference type="InterPro" id="IPR057247">
    <property type="entry name" value="CARBOXYPEPT_ZN_2"/>
</dbReference>
<dbReference type="Pfam" id="PF00246">
    <property type="entry name" value="Peptidase_M14"/>
    <property type="match status" value="1"/>
</dbReference>
<dbReference type="GO" id="GO:0005615">
    <property type="term" value="C:extracellular space"/>
    <property type="evidence" value="ECO:0007669"/>
    <property type="project" value="TreeGrafter"/>
</dbReference>
<keyword evidence="11" id="KW-0732">Signal</keyword>
<keyword evidence="7" id="KW-0862">Zinc</keyword>
<feature type="transmembrane region" description="Helical" evidence="10">
    <location>
        <begin position="1117"/>
        <end position="1138"/>
    </location>
</feature>
<evidence type="ECO:0000256" key="3">
    <source>
        <dbReference type="ARBA" id="ARBA00022645"/>
    </source>
</evidence>
<dbReference type="PRINTS" id="PR00765">
    <property type="entry name" value="CRBOXYPTASEA"/>
</dbReference>
<evidence type="ECO:0000256" key="10">
    <source>
        <dbReference type="SAM" id="Phobius"/>
    </source>
</evidence>
<dbReference type="FunFam" id="2.60.40.1120:FF:000004">
    <property type="entry name" value="Carboxypeptidase E"/>
    <property type="match status" value="1"/>
</dbReference>
<proteinExistence type="inferred from homology"/>
<evidence type="ECO:0000256" key="7">
    <source>
        <dbReference type="ARBA" id="ARBA00022833"/>
    </source>
</evidence>
<keyword evidence="10" id="KW-0472">Membrane</keyword>
<keyword evidence="10" id="KW-0812">Transmembrane</keyword>
<dbReference type="FunFam" id="3.40.630.10:FF:000020">
    <property type="entry name" value="Carboxypeptidase D"/>
    <property type="match status" value="1"/>
</dbReference>
<dbReference type="Proteomes" id="UP000046395">
    <property type="component" value="Unassembled WGS sequence"/>
</dbReference>
<dbReference type="SUPFAM" id="SSF53187">
    <property type="entry name" value="Zn-dependent exopeptidases"/>
    <property type="match status" value="1"/>
</dbReference>
<dbReference type="PANTHER" id="PTHR11532">
    <property type="entry name" value="PROTEASE M14 CARBOXYPEPTIDASE"/>
    <property type="match status" value="1"/>
</dbReference>
<dbReference type="GO" id="GO:0004181">
    <property type="term" value="F:metallocarboxypeptidase activity"/>
    <property type="evidence" value="ECO:0007669"/>
    <property type="project" value="InterPro"/>
</dbReference>
<keyword evidence="6" id="KW-0378">Hydrolase</keyword>
<evidence type="ECO:0000256" key="8">
    <source>
        <dbReference type="ARBA" id="ARBA00023180"/>
    </source>
</evidence>
<dbReference type="Pfam" id="PF13620">
    <property type="entry name" value="CarboxypepD_reg"/>
    <property type="match status" value="1"/>
</dbReference>
<dbReference type="PROSITE" id="PS00133">
    <property type="entry name" value="CARBOXYPEPT_ZN_2"/>
    <property type="match status" value="1"/>
</dbReference>
<keyword evidence="4" id="KW-0645">Protease</keyword>
<name>A0A5S6QTK6_TRIMR</name>
<feature type="chain" id="PRO_5024442274" evidence="11">
    <location>
        <begin position="37"/>
        <end position="1221"/>
    </location>
</feature>
<dbReference type="InterPro" id="IPR000834">
    <property type="entry name" value="Peptidase_M14"/>
</dbReference>
<evidence type="ECO:0000256" key="6">
    <source>
        <dbReference type="ARBA" id="ARBA00022801"/>
    </source>
</evidence>
<dbReference type="InterPro" id="IPR008969">
    <property type="entry name" value="CarboxyPept-like_regulatory"/>
</dbReference>
<protein>
    <submittedName>
        <fullName evidence="14">Peptidase M14 carboxypeptidase A domain-containing protein</fullName>
    </submittedName>
</protein>
<dbReference type="InterPro" id="IPR050753">
    <property type="entry name" value="Peptidase_M14_domain"/>
</dbReference>
<evidence type="ECO:0000259" key="12">
    <source>
        <dbReference type="PROSITE" id="PS52035"/>
    </source>
</evidence>
<dbReference type="PROSITE" id="PS52035">
    <property type="entry name" value="PEPTIDASE_M14"/>
    <property type="match status" value="1"/>
</dbReference>
<keyword evidence="8" id="KW-0325">Glycoprotein</keyword>
<organism evidence="13 14">
    <name type="scientific">Trichuris muris</name>
    <name type="common">Mouse whipworm</name>
    <dbReference type="NCBI Taxonomy" id="70415"/>
    <lineage>
        <taxon>Eukaryota</taxon>
        <taxon>Metazoa</taxon>
        <taxon>Ecdysozoa</taxon>
        <taxon>Nematoda</taxon>
        <taxon>Enoplea</taxon>
        <taxon>Dorylaimia</taxon>
        <taxon>Trichinellida</taxon>
        <taxon>Trichuridae</taxon>
        <taxon>Trichuris</taxon>
    </lineage>
</organism>
<dbReference type="Gene3D" id="2.60.40.1120">
    <property type="entry name" value="Carboxypeptidase-like, regulatory domain"/>
    <property type="match status" value="1"/>
</dbReference>
<dbReference type="PROSITE" id="PS00132">
    <property type="entry name" value="CARBOXYPEPT_ZN_1"/>
    <property type="match status" value="1"/>
</dbReference>
<accession>A0A5S6QTK6</accession>
<dbReference type="SUPFAM" id="SSF49464">
    <property type="entry name" value="Carboxypeptidase regulatory domain-like"/>
    <property type="match status" value="1"/>
</dbReference>
<evidence type="ECO:0000256" key="9">
    <source>
        <dbReference type="PROSITE-ProRule" id="PRU01379"/>
    </source>
</evidence>
<keyword evidence="5" id="KW-0479">Metal-binding</keyword>
<feature type="active site" description="Proton donor/acceptor" evidence="9">
    <location>
        <position position="351"/>
    </location>
</feature>
<reference evidence="14" key="1">
    <citation type="submission" date="2019-12" db="UniProtKB">
        <authorList>
            <consortium name="WormBaseParasite"/>
        </authorList>
    </citation>
    <scope>IDENTIFICATION</scope>
</reference>
<evidence type="ECO:0000313" key="13">
    <source>
        <dbReference type="Proteomes" id="UP000046395"/>
    </source>
</evidence>
<feature type="domain" description="Peptidase M14" evidence="12">
    <location>
        <begin position="89"/>
        <end position="381"/>
    </location>
</feature>
<comment type="similarity">
    <text evidence="2 9">Belongs to the peptidase M14 family.</text>
</comment>
<keyword evidence="13" id="KW-1185">Reference proteome</keyword>
<dbReference type="Gene3D" id="3.40.630.10">
    <property type="entry name" value="Zn peptidases"/>
    <property type="match status" value="1"/>
</dbReference>
<evidence type="ECO:0000256" key="2">
    <source>
        <dbReference type="ARBA" id="ARBA00005988"/>
    </source>
</evidence>
<dbReference type="GO" id="GO:0008270">
    <property type="term" value="F:zinc ion binding"/>
    <property type="evidence" value="ECO:0007669"/>
    <property type="project" value="InterPro"/>
</dbReference>
<keyword evidence="3" id="KW-0121">Carboxypeptidase</keyword>
<dbReference type="CDD" id="cd11308">
    <property type="entry name" value="Peptidase_M14NE-CP-C_like"/>
    <property type="match status" value="1"/>
</dbReference>
<sequence length="1221" mass="138358">MLLTGGQFASGRLHWSRCVSRRLSILVACFIRLAEGWPTPVALPDEFLYPASSYADYNALYAKYNGWTFLSHRGAQQKIGTLREPVDFRHHHYTDLVRWMSWYASRYSQITHLHSIGRSVEGRELLVLVISTSPYRHEPGRPEFKLVGNMHGNEVLGRECLLYLIQVLCENYGSNEYVTRLVNTTRIHILPSMNPDGYENAVEGDRIGYVGRNNSRNFDLNRNFPCRFPQFCGDPLQPEVAAVMKWSLRVPFVLSANLHSGTTVVNYPYDDTEMGTAFYNAAPDESVFKMAAFTYARAHTDMWVSGYRCGLRQDGDFFLNGMTNGAVWYTLSGGMQDWNYLQTNDFEVTVEMNCFKYPYASTLQKYWNEHKYSLLLFIDEVHRGIYGFVWSRDRRPVQGAVIHVHGISHNVTSNKDGDYWRLLVPGRYTITVVHPWYHSTWKNVQVRDRSASRVDFYLTSFDSWKEKSAKVEITLTSSDTAEKLYSSGFLESPVNHCEWSSNRRFHFRSFSLDGAEVYNITSTHDDDRSRVGKLHPKRIVIVDMHGDEHSVGNYMISTFVQSLCTETSQDWPTSHSFELQIVRFFDRNLNSRNNGTSDNVIRWFERWNASPGIHFMCLFDDNFHQKALWNSKSLFRTLPRAWKPAVTFLNRLKAVTEQFGCPSLYDTNKNLSLAPYASGHNWPLLVIGSPVMECANLPENATAPQAFSRKLYPHFWKLMVEVLSSPWQGIYGKLISQGINKKLTITCKKMFATEIYEFPLGSGPYVVELPAGLYRLTLSLENNLSEVEQYVPENSFVEVDFVVPLTDDRPFEVMTGPWSRLTTACSAARTLFSSTSRLILSLGTGSVEVHFVPVDAIGLEMALSILKYMCSIEWAVAETQGSLDLTVVFDVRFNELAPCFDGRSSNMINGYATSAMSTSTLAAVVFLSGGGFALTSMDSGNENPFANAVFKQLLQSLSEKLKQLNSTSQKCLVNDTQILFDRSSSALKPVQHELPQRKLHLNLALKVGCCNENSYDDFWFADAQYIMKFLAQLLTGVKVRIMDDFGKPRRVSAHLRQRDSNLSVAVRSVSEFYVPLPPGIYTLNVNGILLPNDSQELMVGNGKLVRVNIILTSRSLLSAYLLSFATLFCVGLFAIALMTACNTRKVHSGLSNCGSVVYFLIGSCIRCFEGSKLHTPTEQFFFSYPLRPLLERIRFSGTISRKQDSSLLDTSSLLADDEDAL</sequence>
<dbReference type="GO" id="GO:0016485">
    <property type="term" value="P:protein processing"/>
    <property type="evidence" value="ECO:0007669"/>
    <property type="project" value="TreeGrafter"/>
</dbReference>
<feature type="signal peptide" evidence="11">
    <location>
        <begin position="1"/>
        <end position="36"/>
    </location>
</feature>
<dbReference type="SMART" id="SM00631">
    <property type="entry name" value="Zn_pept"/>
    <property type="match status" value="1"/>
</dbReference>
<evidence type="ECO:0000256" key="5">
    <source>
        <dbReference type="ARBA" id="ARBA00022723"/>
    </source>
</evidence>